<dbReference type="InterPro" id="IPR000571">
    <property type="entry name" value="Znf_CCCH"/>
</dbReference>
<evidence type="ECO:0000259" key="7">
    <source>
        <dbReference type="PROSITE" id="PS50103"/>
    </source>
</evidence>
<feature type="compositionally biased region" description="Basic and acidic residues" evidence="6">
    <location>
        <begin position="392"/>
        <end position="418"/>
    </location>
</feature>
<evidence type="ECO:0000256" key="4">
    <source>
        <dbReference type="PROSITE-ProRule" id="PRU00723"/>
    </source>
</evidence>
<protein>
    <recommendedName>
        <fullName evidence="7">C3H1-type domain-containing protein</fullName>
    </recommendedName>
</protein>
<dbReference type="PANTHER" id="PTHR12681:SF0">
    <property type="entry name" value="ZINC FINGER CCCH DOMAIN-CONTAINING PROTEIN 15"/>
    <property type="match status" value="1"/>
</dbReference>
<feature type="region of interest" description="Disordered" evidence="6">
    <location>
        <begin position="51"/>
        <end position="72"/>
    </location>
</feature>
<dbReference type="GO" id="GO:0008270">
    <property type="term" value="F:zinc ion binding"/>
    <property type="evidence" value="ECO:0007669"/>
    <property type="project" value="UniProtKB-KW"/>
</dbReference>
<dbReference type="SMART" id="SM00356">
    <property type="entry name" value="ZnF_C3H1"/>
    <property type="match status" value="2"/>
</dbReference>
<dbReference type="Pfam" id="PF16543">
    <property type="entry name" value="DFRP_C"/>
    <property type="match status" value="1"/>
</dbReference>
<dbReference type="Gene3D" id="6.20.400.10">
    <property type="match status" value="1"/>
</dbReference>
<feature type="compositionally biased region" description="Acidic residues" evidence="6">
    <location>
        <begin position="370"/>
        <end position="391"/>
    </location>
</feature>
<keyword evidence="9" id="KW-1185">Reference proteome</keyword>
<dbReference type="SUPFAM" id="SSF90229">
    <property type="entry name" value="CCCH zinc finger"/>
    <property type="match status" value="1"/>
</dbReference>
<dbReference type="InterPro" id="IPR032378">
    <property type="entry name" value="ZC3H15/TMA46_C"/>
</dbReference>
<dbReference type="Proteomes" id="UP000008312">
    <property type="component" value="Unassembled WGS sequence"/>
</dbReference>
<keyword evidence="2 4" id="KW-0863">Zinc-finger</keyword>
<proteinExistence type="predicted"/>
<keyword evidence="1 4" id="KW-0479">Metal-binding</keyword>
<feature type="region of interest" description="Disordered" evidence="6">
    <location>
        <begin position="316"/>
        <end position="418"/>
    </location>
</feature>
<organism evidence="8">
    <name type="scientific">Blastocystis hominis</name>
    <dbReference type="NCBI Taxonomy" id="12968"/>
    <lineage>
        <taxon>Eukaryota</taxon>
        <taxon>Sar</taxon>
        <taxon>Stramenopiles</taxon>
        <taxon>Bigyra</taxon>
        <taxon>Opalozoa</taxon>
        <taxon>Opalinata</taxon>
        <taxon>Blastocystidae</taxon>
        <taxon>Blastocystis</taxon>
    </lineage>
</organism>
<dbReference type="Gene3D" id="4.10.1000.10">
    <property type="entry name" value="Zinc finger, CCCH-type"/>
    <property type="match status" value="1"/>
</dbReference>
<dbReference type="InterPro" id="IPR036855">
    <property type="entry name" value="Znf_CCCH_sf"/>
</dbReference>
<feature type="coiled-coil region" evidence="5">
    <location>
        <begin position="259"/>
        <end position="291"/>
    </location>
</feature>
<feature type="zinc finger region" description="C3H1-type" evidence="4">
    <location>
        <begin position="94"/>
        <end position="121"/>
    </location>
</feature>
<reference evidence="8" key="1">
    <citation type="submission" date="2010-02" db="EMBL/GenBank/DDBJ databases">
        <title>Sequencing and annotation of the Blastocystis hominis genome.</title>
        <authorList>
            <person name="Wincker P."/>
        </authorList>
    </citation>
    <scope>NUCLEOTIDE SEQUENCE</scope>
    <source>
        <strain evidence="8">Singapore isolate B</strain>
    </source>
</reference>
<evidence type="ECO:0000256" key="3">
    <source>
        <dbReference type="ARBA" id="ARBA00022833"/>
    </source>
</evidence>
<dbReference type="GO" id="GO:0003729">
    <property type="term" value="F:mRNA binding"/>
    <property type="evidence" value="ECO:0007669"/>
    <property type="project" value="TreeGrafter"/>
</dbReference>
<dbReference type="OMA" id="GREMFYF"/>
<evidence type="ECO:0000256" key="2">
    <source>
        <dbReference type="ARBA" id="ARBA00022771"/>
    </source>
</evidence>
<feature type="domain" description="C3H1-type" evidence="7">
    <location>
        <begin position="167"/>
        <end position="204"/>
    </location>
</feature>
<evidence type="ECO:0000313" key="8">
    <source>
        <dbReference type="EMBL" id="CBK23144.2"/>
    </source>
</evidence>
<feature type="domain" description="C3H1-type" evidence="7">
    <location>
        <begin position="94"/>
        <end position="121"/>
    </location>
</feature>
<gene>
    <name evidence="8" type="ORF">GSBLH_T00003068001</name>
</gene>
<feature type="region of interest" description="Disordered" evidence="6">
    <location>
        <begin position="128"/>
        <end position="147"/>
    </location>
</feature>
<feature type="compositionally biased region" description="Acidic residues" evidence="6">
    <location>
        <begin position="316"/>
        <end position="327"/>
    </location>
</feature>
<sequence length="418" mass="48297">MPPRKRELTKNEMKKAEKFVEDKTFGLKNKNKSKKVQEYVQQVKKVYTGKDAKSEELKRREAKKMRDAKKEQEKELSDLFKAVITVPKLAFGEDPKSVICPFFKAGRCDKGDRCKYSHDLSLNTRKSAKKDIHTDTRDEKKQETNADWDRDKLEEVLRQKEGKRPQTTTKIVCRYFLDAIEKECYGWFWQCPNGPDCKYRHALPEGYVYKSRAEREAEAALREKDRAQDKNMMRLENIEMLRKQLPHTNLTPVTPETFAKWKQERMERKRKEAEEAEKAQEKKKVSAKEARLLSGRALFVYNPALFVDDEAAADTAEYEVVEPEEEEQNRAEGRTEEMGIAEAAEKAAEAAKERGEEEDGEVKIQLTVFNEEDLDGLDDLDDLDGLDEGEEAKEPAEEAKEQTGETEKPEGEGEKPPS</sequence>
<dbReference type="AlphaFoldDB" id="D8M505"/>
<dbReference type="Pfam" id="PF00642">
    <property type="entry name" value="zf-CCCH"/>
    <property type="match status" value="1"/>
</dbReference>
<dbReference type="GO" id="GO:0005829">
    <property type="term" value="C:cytosol"/>
    <property type="evidence" value="ECO:0007669"/>
    <property type="project" value="TreeGrafter"/>
</dbReference>
<evidence type="ECO:0000256" key="5">
    <source>
        <dbReference type="SAM" id="Coils"/>
    </source>
</evidence>
<evidence type="ECO:0000313" key="9">
    <source>
        <dbReference type="Proteomes" id="UP000008312"/>
    </source>
</evidence>
<dbReference type="PROSITE" id="PS50103">
    <property type="entry name" value="ZF_C3H1"/>
    <property type="match status" value="2"/>
</dbReference>
<keyword evidence="5" id="KW-0175">Coiled coil</keyword>
<dbReference type="FunCoup" id="D8M505">
    <property type="interactions" value="735"/>
</dbReference>
<dbReference type="EMBL" id="FN668655">
    <property type="protein sequence ID" value="CBK23144.2"/>
    <property type="molecule type" value="Genomic_DNA"/>
</dbReference>
<accession>D8M505</accession>
<dbReference type="InParanoid" id="D8M505"/>
<feature type="compositionally biased region" description="Basic and acidic residues" evidence="6">
    <location>
        <begin position="328"/>
        <end position="355"/>
    </location>
</feature>
<name>D8M505_BLAHO</name>
<feature type="compositionally biased region" description="Basic and acidic residues" evidence="6">
    <location>
        <begin position="129"/>
        <end position="147"/>
    </location>
</feature>
<dbReference type="OrthoDB" id="278280at2759"/>
<evidence type="ECO:0000256" key="6">
    <source>
        <dbReference type="SAM" id="MobiDB-lite"/>
    </source>
</evidence>
<feature type="zinc finger region" description="C3H1-type" evidence="4">
    <location>
        <begin position="167"/>
        <end position="204"/>
    </location>
</feature>
<dbReference type="RefSeq" id="XP_012897192.1">
    <property type="nucleotide sequence ID" value="XM_013041738.1"/>
</dbReference>
<dbReference type="GeneID" id="24920191"/>
<keyword evidence="3 4" id="KW-0862">Zinc</keyword>
<dbReference type="PANTHER" id="PTHR12681">
    <property type="entry name" value="ZINC FINGER-CONTAINING PROTEIN P48ZNF"/>
    <property type="match status" value="1"/>
</dbReference>
<dbReference type="GO" id="GO:0002181">
    <property type="term" value="P:cytoplasmic translation"/>
    <property type="evidence" value="ECO:0007669"/>
    <property type="project" value="TreeGrafter"/>
</dbReference>
<evidence type="ECO:0000256" key="1">
    <source>
        <dbReference type="ARBA" id="ARBA00022723"/>
    </source>
</evidence>